<dbReference type="STRING" id="102285.A0A0R3T2Q1"/>
<name>A0A0R3T2Q1_RODNA</name>
<dbReference type="Proteomes" id="UP000278807">
    <property type="component" value="Unassembled WGS sequence"/>
</dbReference>
<dbReference type="EMBL" id="UZAE01000453">
    <property type="protein sequence ID" value="VDN97091.1"/>
    <property type="molecule type" value="Genomic_DNA"/>
</dbReference>
<dbReference type="PANTHER" id="PTHR24126:SF14">
    <property type="entry name" value="ANK_REP_REGION DOMAIN-CONTAINING PROTEIN"/>
    <property type="match status" value="1"/>
</dbReference>
<dbReference type="InterPro" id="IPR036770">
    <property type="entry name" value="Ankyrin_rpt-contain_sf"/>
</dbReference>
<reference evidence="6" key="1">
    <citation type="submission" date="2017-02" db="UniProtKB">
        <authorList>
            <consortium name="WormBaseParasite"/>
        </authorList>
    </citation>
    <scope>IDENTIFICATION</scope>
</reference>
<dbReference type="OrthoDB" id="163438at2759"/>
<evidence type="ECO:0000313" key="6">
    <source>
        <dbReference type="WBParaSite" id="HNAJ_0000123201-mRNA-1"/>
    </source>
</evidence>
<dbReference type="Gene3D" id="1.25.40.20">
    <property type="entry name" value="Ankyrin repeat-containing domain"/>
    <property type="match status" value="4"/>
</dbReference>
<dbReference type="PROSITE" id="PS50088">
    <property type="entry name" value="ANK_REPEAT"/>
    <property type="match status" value="7"/>
</dbReference>
<dbReference type="SUPFAM" id="SSF48403">
    <property type="entry name" value="Ankyrin repeat"/>
    <property type="match status" value="2"/>
</dbReference>
<gene>
    <name evidence="4" type="ORF">HNAJ_LOCUS1232</name>
</gene>
<feature type="repeat" description="ANK" evidence="3">
    <location>
        <begin position="571"/>
        <end position="603"/>
    </location>
</feature>
<reference evidence="4 5" key="2">
    <citation type="submission" date="2018-11" db="EMBL/GenBank/DDBJ databases">
        <authorList>
            <consortium name="Pathogen Informatics"/>
        </authorList>
    </citation>
    <scope>NUCLEOTIDE SEQUENCE [LARGE SCALE GENOMIC DNA]</scope>
</reference>
<feature type="repeat" description="ANK" evidence="3">
    <location>
        <begin position="406"/>
        <end position="438"/>
    </location>
</feature>
<evidence type="ECO:0000256" key="1">
    <source>
        <dbReference type="ARBA" id="ARBA00022737"/>
    </source>
</evidence>
<dbReference type="PROSITE" id="PS50297">
    <property type="entry name" value="ANK_REP_REGION"/>
    <property type="match status" value="5"/>
</dbReference>
<keyword evidence="5" id="KW-1185">Reference proteome</keyword>
<feature type="repeat" description="ANK" evidence="3">
    <location>
        <begin position="232"/>
        <end position="264"/>
    </location>
</feature>
<keyword evidence="2 3" id="KW-0040">ANK repeat</keyword>
<feature type="repeat" description="ANK" evidence="3">
    <location>
        <begin position="34"/>
        <end position="66"/>
    </location>
</feature>
<dbReference type="PANTHER" id="PTHR24126">
    <property type="entry name" value="ANKYRIN REPEAT, PH AND SEC7 DOMAIN CONTAINING PROTEIN SECG-RELATED"/>
    <property type="match status" value="1"/>
</dbReference>
<dbReference type="Pfam" id="PF12796">
    <property type="entry name" value="Ank_2"/>
    <property type="match status" value="4"/>
</dbReference>
<feature type="repeat" description="ANK" evidence="3">
    <location>
        <begin position="100"/>
        <end position="126"/>
    </location>
</feature>
<dbReference type="WBParaSite" id="HNAJ_0000123201-mRNA-1">
    <property type="protein sequence ID" value="HNAJ_0000123201-mRNA-1"/>
    <property type="gene ID" value="HNAJ_0000123201"/>
</dbReference>
<sequence>MEKCLMVQGNLLFTNETAPFMKRDMFKLTSFEWEDFTPLIVATRRASLEQMKALIEKGASVYGTDNEESTALHHAAGMGFIDGVKYLLQMRSPVEMADCNQLTPIMWATRNNQLEIVKLLLQAGASGCTLNPANDSAFNVAVRLNYREIVKYLLKEGDFGQDKDKVLYIALAEASNMGNVELVKILVEAGAPIDYPAEHIIPPLHLAAREGKVSTVHYLVTKNANMDRLDEFGYTPLMHAIINKQLYVIMNLQMSGVNVNAKNKNGLSALTLARKLGDERIGQILNAVGGLPLEQGPHQAVGLILTRMDEDADENFAIADLERRFGRNLALSDIQNKAEGGIDDEISDDYSETSLGGASTLSLPSESIYNVEFGGTALIAATRANDIHQMATILRYPGHIDQADNYGNTALHYAAISGFMDGVNLLIKYRCGLNPQNIIGLSPLMEAIFNRHIDVAKRLLEAGASPFILSSSLESAITHAASMNYLELLYYMINVQTEPAMRKQVFDHALVYAAKNRNVVLADALLSKGAEVNLTIPHHVPLLIISVGLGDDILVTRWIHAGANVEGRDFLGLTPLMHAAISGHLNTCQLLISYGANSKAVFEGKTARDMALERGYKAVAQYLQSDMLGS</sequence>
<accession>A0A0R3T2Q1</accession>
<dbReference type="AlphaFoldDB" id="A0A0R3T2Q1"/>
<dbReference type="SMART" id="SM00248">
    <property type="entry name" value="ANK"/>
    <property type="match status" value="13"/>
</dbReference>
<organism evidence="6">
    <name type="scientific">Rodentolepis nana</name>
    <name type="common">Dwarf tapeworm</name>
    <name type="synonym">Hymenolepis nana</name>
    <dbReference type="NCBI Taxonomy" id="102285"/>
    <lineage>
        <taxon>Eukaryota</taxon>
        <taxon>Metazoa</taxon>
        <taxon>Spiralia</taxon>
        <taxon>Lophotrochozoa</taxon>
        <taxon>Platyhelminthes</taxon>
        <taxon>Cestoda</taxon>
        <taxon>Eucestoda</taxon>
        <taxon>Cyclophyllidea</taxon>
        <taxon>Hymenolepididae</taxon>
        <taxon>Rodentolepis</taxon>
    </lineage>
</organism>
<protein>
    <submittedName>
        <fullName evidence="6">ANK_REP_REGION domain-containing protein</fullName>
    </submittedName>
</protein>
<dbReference type="InterPro" id="IPR002110">
    <property type="entry name" value="Ankyrin_rpt"/>
</dbReference>
<evidence type="ECO:0000313" key="5">
    <source>
        <dbReference type="Proteomes" id="UP000278807"/>
    </source>
</evidence>
<keyword evidence="1" id="KW-0677">Repeat</keyword>
<evidence type="ECO:0000256" key="3">
    <source>
        <dbReference type="PROSITE-ProRule" id="PRU00023"/>
    </source>
</evidence>
<evidence type="ECO:0000313" key="4">
    <source>
        <dbReference type="EMBL" id="VDN97091.1"/>
    </source>
</evidence>
<feature type="repeat" description="ANK" evidence="3">
    <location>
        <begin position="439"/>
        <end position="471"/>
    </location>
</feature>
<evidence type="ECO:0000256" key="2">
    <source>
        <dbReference type="ARBA" id="ARBA00023043"/>
    </source>
</evidence>
<proteinExistence type="predicted"/>
<feature type="repeat" description="ANK" evidence="3">
    <location>
        <begin position="203"/>
        <end position="231"/>
    </location>
</feature>